<name>A0A7W5GD58_9BACL</name>
<evidence type="ECO:0000256" key="4">
    <source>
        <dbReference type="ARBA" id="ARBA00022544"/>
    </source>
</evidence>
<reference evidence="9 10" key="1">
    <citation type="submission" date="2020-08" db="EMBL/GenBank/DDBJ databases">
        <title>Genomic Encyclopedia of Type Strains, Phase III (KMG-III): the genomes of soil and plant-associated and newly described type strains.</title>
        <authorList>
            <person name="Whitman W."/>
        </authorList>
    </citation>
    <scope>NUCLEOTIDE SEQUENCE [LARGE SCALE GENOMIC DNA]</scope>
    <source>
        <strain evidence="9 10">CECT 8234</strain>
    </source>
</reference>
<evidence type="ECO:0000256" key="3">
    <source>
        <dbReference type="ARBA" id="ARBA00022448"/>
    </source>
</evidence>
<protein>
    <submittedName>
        <fullName evidence="9">Spore germination protein KB</fullName>
    </submittedName>
</protein>
<keyword evidence="3" id="KW-0813">Transport</keyword>
<evidence type="ECO:0000256" key="7">
    <source>
        <dbReference type="ARBA" id="ARBA00023136"/>
    </source>
</evidence>
<proteinExistence type="inferred from homology"/>
<keyword evidence="6 8" id="KW-1133">Transmembrane helix</keyword>
<dbReference type="Proteomes" id="UP000518605">
    <property type="component" value="Unassembled WGS sequence"/>
</dbReference>
<evidence type="ECO:0000313" key="10">
    <source>
        <dbReference type="Proteomes" id="UP000518605"/>
    </source>
</evidence>
<dbReference type="NCBIfam" id="TIGR00912">
    <property type="entry name" value="2A0309"/>
    <property type="match status" value="1"/>
</dbReference>
<feature type="transmembrane region" description="Helical" evidence="8">
    <location>
        <begin position="115"/>
        <end position="134"/>
    </location>
</feature>
<dbReference type="InterPro" id="IPR004761">
    <property type="entry name" value="Spore_GerAB"/>
</dbReference>
<feature type="transmembrane region" description="Helical" evidence="8">
    <location>
        <begin position="36"/>
        <end position="57"/>
    </location>
</feature>
<accession>A0A7W5GD58</accession>
<feature type="transmembrane region" description="Helical" evidence="8">
    <location>
        <begin position="12"/>
        <end position="30"/>
    </location>
</feature>
<comment type="similarity">
    <text evidence="2">Belongs to the amino acid-polyamine-organocation (APC) superfamily. Spore germination protein (SGP) (TC 2.A.3.9) family.</text>
</comment>
<keyword evidence="10" id="KW-1185">Reference proteome</keyword>
<feature type="transmembrane region" description="Helical" evidence="8">
    <location>
        <begin position="77"/>
        <end position="95"/>
    </location>
</feature>
<keyword evidence="5 8" id="KW-0812">Transmembrane</keyword>
<comment type="subcellular location">
    <subcellularLocation>
        <location evidence="1">Membrane</location>
        <topology evidence="1">Multi-pass membrane protein</topology>
    </subcellularLocation>
</comment>
<dbReference type="Pfam" id="PF03845">
    <property type="entry name" value="Spore_permease"/>
    <property type="match status" value="1"/>
</dbReference>
<evidence type="ECO:0000256" key="5">
    <source>
        <dbReference type="ARBA" id="ARBA00022692"/>
    </source>
</evidence>
<evidence type="ECO:0000256" key="6">
    <source>
        <dbReference type="ARBA" id="ARBA00022989"/>
    </source>
</evidence>
<dbReference type="GO" id="GO:0016020">
    <property type="term" value="C:membrane"/>
    <property type="evidence" value="ECO:0007669"/>
    <property type="project" value="UniProtKB-SubCell"/>
</dbReference>
<keyword evidence="7 8" id="KW-0472">Membrane</keyword>
<dbReference type="PANTHER" id="PTHR34975:SF2">
    <property type="entry name" value="SPORE GERMINATION PROTEIN A2"/>
    <property type="match status" value="1"/>
</dbReference>
<dbReference type="AlphaFoldDB" id="A0A7W5GD58"/>
<dbReference type="GO" id="GO:0009847">
    <property type="term" value="P:spore germination"/>
    <property type="evidence" value="ECO:0007669"/>
    <property type="project" value="InterPro"/>
</dbReference>
<dbReference type="PANTHER" id="PTHR34975">
    <property type="entry name" value="SPORE GERMINATION PROTEIN A2"/>
    <property type="match status" value="1"/>
</dbReference>
<organism evidence="9 10">
    <name type="scientific">Paenibacillus endophyticus</name>
    <dbReference type="NCBI Taxonomy" id="1294268"/>
    <lineage>
        <taxon>Bacteria</taxon>
        <taxon>Bacillati</taxon>
        <taxon>Bacillota</taxon>
        <taxon>Bacilli</taxon>
        <taxon>Bacillales</taxon>
        <taxon>Paenibacillaceae</taxon>
        <taxon>Paenibacillus</taxon>
    </lineage>
</organism>
<feature type="transmembrane region" description="Helical" evidence="8">
    <location>
        <begin position="215"/>
        <end position="234"/>
    </location>
</feature>
<evidence type="ECO:0000313" key="9">
    <source>
        <dbReference type="EMBL" id="MBB3155093.1"/>
    </source>
</evidence>
<keyword evidence="4" id="KW-0309">Germination</keyword>
<feature type="transmembrane region" description="Helical" evidence="8">
    <location>
        <begin position="277"/>
        <end position="295"/>
    </location>
</feature>
<dbReference type="RefSeq" id="WP_183569470.1">
    <property type="nucleotide sequence ID" value="NZ_CBCSLB010000020.1"/>
</dbReference>
<dbReference type="EMBL" id="JACHXW010000021">
    <property type="protein sequence ID" value="MBB3155093.1"/>
    <property type="molecule type" value="Genomic_DNA"/>
</dbReference>
<comment type="caution">
    <text evidence="9">The sequence shown here is derived from an EMBL/GenBank/DDBJ whole genome shotgun (WGS) entry which is preliminary data.</text>
</comment>
<feature type="transmembrane region" description="Helical" evidence="8">
    <location>
        <begin position="307"/>
        <end position="327"/>
    </location>
</feature>
<gene>
    <name evidence="9" type="ORF">FHS16_005200</name>
</gene>
<feature type="transmembrane region" description="Helical" evidence="8">
    <location>
        <begin position="339"/>
        <end position="358"/>
    </location>
</feature>
<feature type="transmembrane region" description="Helical" evidence="8">
    <location>
        <begin position="141"/>
        <end position="165"/>
    </location>
</feature>
<evidence type="ECO:0000256" key="2">
    <source>
        <dbReference type="ARBA" id="ARBA00007998"/>
    </source>
</evidence>
<evidence type="ECO:0000256" key="1">
    <source>
        <dbReference type="ARBA" id="ARBA00004141"/>
    </source>
</evidence>
<sequence length="365" mass="40067">METGKMSKLQLFSVMVMFELGGVIALGIGGNAKQDTWLAILLGLVPGLCILFVYGKLYTLYPKDTLTTFIPKIVGPYLGKPLVFIYSVHFMYQAVRNFRGIGNVMSIAVYDETPLIALLALMGIALMYIVYQGIEAMSRTIVTFLIVMAILGVIGNLFVVFSGIIDVKNLLPILENGWKTVINTIPLTYFLPYAELVVVLMFFPNVQAASTRPVVRIAALAAVFSGFVLSYTMALNTAVLGPDLLSRSTIPLLATTSKINIGDFIQKTDGISLSTLVISYFFKAVVYFYAAVAAVSDLWNLKGIRQIVVPIGMIVFFSSIMIAENAVENYIEGYVINPYVAFPFQTAIPIVLLIVAWMRKKRAAA</sequence>
<evidence type="ECO:0000256" key="8">
    <source>
        <dbReference type="SAM" id="Phobius"/>
    </source>
</evidence>
<feature type="transmembrane region" description="Helical" evidence="8">
    <location>
        <begin position="185"/>
        <end position="203"/>
    </location>
</feature>